<keyword evidence="1" id="KW-0808">Transferase</keyword>
<evidence type="ECO:0000313" key="3">
    <source>
        <dbReference type="EMBL" id="MCK9686221.1"/>
    </source>
</evidence>
<dbReference type="InterPro" id="IPR019734">
    <property type="entry name" value="TPR_rpt"/>
</dbReference>
<gene>
    <name evidence="3" type="ORF">LPC04_10940</name>
</gene>
<evidence type="ECO:0000313" key="4">
    <source>
        <dbReference type="Proteomes" id="UP001139353"/>
    </source>
</evidence>
<dbReference type="SMART" id="SM00028">
    <property type="entry name" value="TPR"/>
    <property type="match status" value="3"/>
</dbReference>
<keyword evidence="4" id="KW-1185">Reference proteome</keyword>
<dbReference type="PANTHER" id="PTHR12788:SF10">
    <property type="entry name" value="PROTEIN-TYROSINE SULFOTRANSFERASE"/>
    <property type="match status" value="1"/>
</dbReference>
<evidence type="ECO:0000256" key="1">
    <source>
        <dbReference type="ARBA" id="ARBA00022679"/>
    </source>
</evidence>
<dbReference type="GO" id="GO:0008476">
    <property type="term" value="F:protein-tyrosine sulfotransferase activity"/>
    <property type="evidence" value="ECO:0007669"/>
    <property type="project" value="InterPro"/>
</dbReference>
<dbReference type="EMBL" id="JAJLJH010000002">
    <property type="protein sequence ID" value="MCK9686221.1"/>
    <property type="molecule type" value="Genomic_DNA"/>
</dbReference>
<sequence length="475" mass="54347">MQRFTEAEQSYRAALDASPGLAEAHANLGNCLRRLGRIFEAEAHLVRAIELKPEFAVAHFNLGVLLQDREEHDRAIAEYRQALAYRPDYVEALNNLGSSLRLQGFVDEARAAFERILELRPLQVEAHCNLAQFKTYKPGDPHIEQMLSQQHRLPSLPREGQVRYWFTVGKMLEDASRHEESFAAYAEGNRIKRETTPWDEAAHLDLQRRIIATFTREKLARHELPPSAAGPTPIFIVGMPRSGTSLLEQVLATLPNIHGAGEITWLPETLHVENGDPGADGGAFPQTLAEYSTEEYLQLGRRYIERIRELAPNATHVVDKLPDNFQHIGLIHLMFPNARIVHSMRDPMDSCFSCFSRLFIANNLGYSYDLGMTGRYWVSYHELMRHWHDVLPAGRILDVSYEAMVGDFENQARRLVEYLGLPWDERCLGFHQNRRIVKTASVAQVRKPIYRTSVARWKAYERHLGALSDVVNDYR</sequence>
<dbReference type="InterPro" id="IPR027417">
    <property type="entry name" value="P-loop_NTPase"/>
</dbReference>
<evidence type="ECO:0000256" key="2">
    <source>
        <dbReference type="PROSITE-ProRule" id="PRU00339"/>
    </source>
</evidence>
<organism evidence="3 4">
    <name type="scientific">Scleromatobacter humisilvae</name>
    <dbReference type="NCBI Taxonomy" id="2897159"/>
    <lineage>
        <taxon>Bacteria</taxon>
        <taxon>Pseudomonadati</taxon>
        <taxon>Pseudomonadota</taxon>
        <taxon>Betaproteobacteria</taxon>
        <taxon>Burkholderiales</taxon>
        <taxon>Sphaerotilaceae</taxon>
        <taxon>Scleromatobacter</taxon>
    </lineage>
</organism>
<feature type="repeat" description="TPR" evidence="2">
    <location>
        <begin position="56"/>
        <end position="89"/>
    </location>
</feature>
<dbReference type="SUPFAM" id="SSF48452">
    <property type="entry name" value="TPR-like"/>
    <property type="match status" value="1"/>
</dbReference>
<comment type="caution">
    <text evidence="3">The sequence shown here is derived from an EMBL/GenBank/DDBJ whole genome shotgun (WGS) entry which is preliminary data.</text>
</comment>
<reference evidence="3" key="1">
    <citation type="submission" date="2021-11" db="EMBL/GenBank/DDBJ databases">
        <title>BS-T2-15 a new species belonging to the Comamonadaceae family isolated from the soil of a French oak forest.</title>
        <authorList>
            <person name="Mieszkin S."/>
            <person name="Alain K."/>
        </authorList>
    </citation>
    <scope>NUCLEOTIDE SEQUENCE</scope>
    <source>
        <strain evidence="3">BS-T2-15</strain>
    </source>
</reference>
<proteinExistence type="predicted"/>
<accession>A0A9X2C080</accession>
<dbReference type="Gene3D" id="3.40.50.300">
    <property type="entry name" value="P-loop containing nucleotide triphosphate hydrolases"/>
    <property type="match status" value="1"/>
</dbReference>
<dbReference type="InterPro" id="IPR026634">
    <property type="entry name" value="TPST-like"/>
</dbReference>
<dbReference type="InterPro" id="IPR011990">
    <property type="entry name" value="TPR-like_helical_dom_sf"/>
</dbReference>
<dbReference type="PROSITE" id="PS50005">
    <property type="entry name" value="TPR"/>
    <property type="match status" value="3"/>
</dbReference>
<dbReference type="Pfam" id="PF14559">
    <property type="entry name" value="TPR_19"/>
    <property type="match status" value="1"/>
</dbReference>
<dbReference type="Pfam" id="PF13432">
    <property type="entry name" value="TPR_16"/>
    <property type="match status" value="1"/>
</dbReference>
<protein>
    <submittedName>
        <fullName evidence="3">Sulfotransferase</fullName>
    </submittedName>
</protein>
<dbReference type="SUPFAM" id="SSF52540">
    <property type="entry name" value="P-loop containing nucleoside triphosphate hydrolases"/>
    <property type="match status" value="1"/>
</dbReference>
<dbReference type="Pfam" id="PF13469">
    <property type="entry name" value="Sulfotransfer_3"/>
    <property type="match status" value="1"/>
</dbReference>
<dbReference type="PANTHER" id="PTHR12788">
    <property type="entry name" value="PROTEIN-TYROSINE SULFOTRANSFERASE 2"/>
    <property type="match status" value="1"/>
</dbReference>
<dbReference type="Gene3D" id="1.25.40.10">
    <property type="entry name" value="Tetratricopeptide repeat domain"/>
    <property type="match status" value="2"/>
</dbReference>
<keyword evidence="2" id="KW-0802">TPR repeat</keyword>
<dbReference type="AlphaFoldDB" id="A0A9X2C080"/>
<dbReference type="Proteomes" id="UP001139353">
    <property type="component" value="Unassembled WGS sequence"/>
</dbReference>
<feature type="repeat" description="TPR" evidence="2">
    <location>
        <begin position="90"/>
        <end position="123"/>
    </location>
</feature>
<name>A0A9X2C080_9BURK</name>
<feature type="repeat" description="TPR" evidence="2">
    <location>
        <begin position="22"/>
        <end position="55"/>
    </location>
</feature>